<accession>A0A329UDK4</accession>
<dbReference type="Gene3D" id="3.10.150.10">
    <property type="entry name" value="DNA Polymerase III, subunit A, domain 2"/>
    <property type="match status" value="1"/>
</dbReference>
<dbReference type="PANTHER" id="PTHR30478:SF0">
    <property type="entry name" value="BETA SLIDING CLAMP"/>
    <property type="match status" value="1"/>
</dbReference>
<evidence type="ECO:0000256" key="11">
    <source>
        <dbReference type="ARBA" id="ARBA00033276"/>
    </source>
</evidence>
<dbReference type="GO" id="GO:0003887">
    <property type="term" value="F:DNA-directed DNA polymerase activity"/>
    <property type="evidence" value="ECO:0007669"/>
    <property type="project" value="UniProtKB-KW"/>
</dbReference>
<keyword evidence="8" id="KW-0239">DNA-directed DNA polymerase</keyword>
<sequence>MKFERSELGALFSKLRTAVPEVRAVGTDDAGILLSGSNAYATNLELSVRAGLSKPVEQDVVVPPRGVDFISGTVAPEISIEADKGILTVKSGTARARLNTTPAENYPEFSGPGNDAKRCIVEANDLSWAISKVLYAVSKDEKHPAHRGLCFSRKGEDVLEICALDGYRMAIARINCTADGDFRFTLPAATAKAVDTLSMDGSVEIVRDRKKAVFSDSNFEVRSRLIAEPFLDYGKVVAQRNEGTRIALDRKELLGVLGRVKLARSADAKEKSVLVMDLEPGGTGRASMRSTIAQMNEEFSFSGKLEDPLRIGFNLEFLSEALKSMEGDEVSAWVVGPLSPVKLIEPQYEALVLPVKVRGEA</sequence>
<keyword evidence="5" id="KW-0808">Transferase</keyword>
<feature type="domain" description="DNA polymerase III beta sliding clamp C-terminal" evidence="13">
    <location>
        <begin position="241"/>
        <end position="348"/>
    </location>
</feature>
<evidence type="ECO:0000313" key="14">
    <source>
        <dbReference type="EMBL" id="RAW60747.1"/>
    </source>
</evidence>
<evidence type="ECO:0000256" key="7">
    <source>
        <dbReference type="ARBA" id="ARBA00022705"/>
    </source>
</evidence>
<comment type="similarity">
    <text evidence="2">Belongs to the beta sliding clamp family.</text>
</comment>
<dbReference type="GO" id="GO:0008408">
    <property type="term" value="F:3'-5' exonuclease activity"/>
    <property type="evidence" value="ECO:0007669"/>
    <property type="project" value="InterPro"/>
</dbReference>
<gene>
    <name evidence="14" type="ORF">C4N24_01175</name>
</gene>
<dbReference type="InterPro" id="IPR022635">
    <property type="entry name" value="DNA_polIII_beta_C"/>
</dbReference>
<proteinExistence type="inferred from homology"/>
<evidence type="ECO:0000259" key="12">
    <source>
        <dbReference type="Pfam" id="PF02767"/>
    </source>
</evidence>
<dbReference type="AlphaFoldDB" id="A0A329UDK4"/>
<protein>
    <recommendedName>
        <fullName evidence="3">Beta sliding clamp</fullName>
    </recommendedName>
    <alternativeName>
        <fullName evidence="11">Beta-clamp processivity factor</fullName>
    </alternativeName>
    <alternativeName>
        <fullName evidence="10">DNA polymerase III beta sliding clamp subunit</fullName>
    </alternativeName>
</protein>
<dbReference type="InterPro" id="IPR046938">
    <property type="entry name" value="DNA_clamp_sf"/>
</dbReference>
<dbReference type="InterPro" id="IPR001001">
    <property type="entry name" value="DNA_polIII_beta"/>
</dbReference>
<dbReference type="GO" id="GO:0006271">
    <property type="term" value="P:DNA strand elongation involved in DNA replication"/>
    <property type="evidence" value="ECO:0007669"/>
    <property type="project" value="TreeGrafter"/>
</dbReference>
<evidence type="ECO:0000256" key="10">
    <source>
        <dbReference type="ARBA" id="ARBA00030988"/>
    </source>
</evidence>
<keyword evidence="9" id="KW-0238">DNA-binding</keyword>
<dbReference type="GO" id="GO:0005737">
    <property type="term" value="C:cytoplasm"/>
    <property type="evidence" value="ECO:0007669"/>
    <property type="project" value="UniProtKB-SubCell"/>
</dbReference>
<evidence type="ECO:0000259" key="13">
    <source>
        <dbReference type="Pfam" id="PF02768"/>
    </source>
</evidence>
<evidence type="ECO:0000256" key="4">
    <source>
        <dbReference type="ARBA" id="ARBA00022490"/>
    </source>
</evidence>
<dbReference type="Pfam" id="PF02767">
    <property type="entry name" value="DNA_pol3_beta_2"/>
    <property type="match status" value="1"/>
</dbReference>
<dbReference type="PANTHER" id="PTHR30478">
    <property type="entry name" value="DNA POLYMERASE III SUBUNIT BETA"/>
    <property type="match status" value="1"/>
</dbReference>
<dbReference type="Pfam" id="PF02768">
    <property type="entry name" value="DNA_pol3_beta_3"/>
    <property type="match status" value="1"/>
</dbReference>
<evidence type="ECO:0000256" key="1">
    <source>
        <dbReference type="ARBA" id="ARBA00004496"/>
    </source>
</evidence>
<dbReference type="SUPFAM" id="SSF55979">
    <property type="entry name" value="DNA clamp"/>
    <property type="match status" value="2"/>
</dbReference>
<name>A0A329UDK4_9FIRM</name>
<comment type="caution">
    <text evidence="14">The sequence shown here is derived from an EMBL/GenBank/DDBJ whole genome shotgun (WGS) entry which is preliminary data.</text>
</comment>
<evidence type="ECO:0000256" key="2">
    <source>
        <dbReference type="ARBA" id="ARBA00010752"/>
    </source>
</evidence>
<feature type="domain" description="DNA polymerase III beta sliding clamp central" evidence="12">
    <location>
        <begin position="122"/>
        <end position="228"/>
    </location>
</feature>
<reference evidence="14 15" key="1">
    <citation type="submission" date="2018-02" db="EMBL/GenBank/DDBJ databases">
        <title>Complete genome sequencing of Faecalibacterium prausnitzii strains isolated from the human gut.</title>
        <authorList>
            <person name="Fitzgerald B.C."/>
            <person name="Shkoporov A.N."/>
            <person name="Ross P.R."/>
            <person name="Hill C."/>
        </authorList>
    </citation>
    <scope>NUCLEOTIDE SEQUENCE [LARGE SCALE GENOMIC DNA]</scope>
    <source>
        <strain evidence="14 15">APC923/51-1</strain>
    </source>
</reference>
<dbReference type="InterPro" id="IPR022637">
    <property type="entry name" value="DNA_polIII_beta_cen"/>
</dbReference>
<evidence type="ECO:0000256" key="9">
    <source>
        <dbReference type="ARBA" id="ARBA00023125"/>
    </source>
</evidence>
<evidence type="ECO:0000256" key="5">
    <source>
        <dbReference type="ARBA" id="ARBA00022679"/>
    </source>
</evidence>
<dbReference type="Proteomes" id="UP000251281">
    <property type="component" value="Unassembled WGS sequence"/>
</dbReference>
<keyword evidence="4" id="KW-0963">Cytoplasm</keyword>
<organism evidence="14 15">
    <name type="scientific">Faecalibacterium prausnitzii</name>
    <dbReference type="NCBI Taxonomy" id="853"/>
    <lineage>
        <taxon>Bacteria</taxon>
        <taxon>Bacillati</taxon>
        <taxon>Bacillota</taxon>
        <taxon>Clostridia</taxon>
        <taxon>Eubacteriales</taxon>
        <taxon>Oscillospiraceae</taxon>
        <taxon>Faecalibacterium</taxon>
    </lineage>
</organism>
<keyword evidence="6" id="KW-0548">Nucleotidyltransferase</keyword>
<comment type="subcellular location">
    <subcellularLocation>
        <location evidence="1">Cytoplasm</location>
    </subcellularLocation>
</comment>
<dbReference type="Gene3D" id="3.70.10.10">
    <property type="match status" value="1"/>
</dbReference>
<dbReference type="SMART" id="SM00480">
    <property type="entry name" value="POL3Bc"/>
    <property type="match status" value="1"/>
</dbReference>
<evidence type="ECO:0000256" key="6">
    <source>
        <dbReference type="ARBA" id="ARBA00022695"/>
    </source>
</evidence>
<dbReference type="CDD" id="cd00140">
    <property type="entry name" value="beta_clamp"/>
    <property type="match status" value="1"/>
</dbReference>
<dbReference type="GO" id="GO:0009360">
    <property type="term" value="C:DNA polymerase III complex"/>
    <property type="evidence" value="ECO:0007669"/>
    <property type="project" value="InterPro"/>
</dbReference>
<keyword evidence="7" id="KW-0235">DNA replication</keyword>
<dbReference type="RefSeq" id="WP_112089970.1">
    <property type="nucleotide sequence ID" value="NZ_PRLD01000001.1"/>
</dbReference>
<evidence type="ECO:0000313" key="15">
    <source>
        <dbReference type="Proteomes" id="UP000251281"/>
    </source>
</evidence>
<evidence type="ECO:0000256" key="8">
    <source>
        <dbReference type="ARBA" id="ARBA00022932"/>
    </source>
</evidence>
<dbReference type="EMBL" id="PRLD01000001">
    <property type="protein sequence ID" value="RAW60747.1"/>
    <property type="molecule type" value="Genomic_DNA"/>
</dbReference>
<dbReference type="GO" id="GO:0003677">
    <property type="term" value="F:DNA binding"/>
    <property type="evidence" value="ECO:0007669"/>
    <property type="project" value="UniProtKB-KW"/>
</dbReference>
<evidence type="ECO:0000256" key="3">
    <source>
        <dbReference type="ARBA" id="ARBA00021035"/>
    </source>
</evidence>